<evidence type="ECO:0000259" key="7">
    <source>
        <dbReference type="Pfam" id="PF13472"/>
    </source>
</evidence>
<dbReference type="STRING" id="1075417.SAMN05421823_103142"/>
<gene>
    <name evidence="8" type="ORF">SAMN05421823_103142</name>
</gene>
<dbReference type="GO" id="GO:0005975">
    <property type="term" value="P:carbohydrate metabolic process"/>
    <property type="evidence" value="ECO:0007669"/>
    <property type="project" value="InterPro"/>
</dbReference>
<evidence type="ECO:0000256" key="2">
    <source>
        <dbReference type="ARBA" id="ARBA00022801"/>
    </source>
</evidence>
<dbReference type="Pfam" id="PF13472">
    <property type="entry name" value="Lipase_GDSL_2"/>
    <property type="match status" value="1"/>
</dbReference>
<keyword evidence="9" id="KW-1185">Reference proteome</keyword>
<keyword evidence="3 4" id="KW-0326">Glycosidase</keyword>
<name>A0A1G9DIE3_9BACT</name>
<dbReference type="SUPFAM" id="SSF51126">
    <property type="entry name" value="Pectin lyase-like"/>
    <property type="match status" value="1"/>
</dbReference>
<dbReference type="SUPFAM" id="SSF52266">
    <property type="entry name" value="SGNH hydrolase"/>
    <property type="match status" value="1"/>
</dbReference>
<dbReference type="PANTHER" id="PTHR31339">
    <property type="entry name" value="PECTIN LYASE-RELATED"/>
    <property type="match status" value="1"/>
</dbReference>
<evidence type="ECO:0000256" key="3">
    <source>
        <dbReference type="ARBA" id="ARBA00023295"/>
    </source>
</evidence>
<evidence type="ECO:0000256" key="4">
    <source>
        <dbReference type="RuleBase" id="RU361169"/>
    </source>
</evidence>
<accession>A0A1G9DIE3</accession>
<evidence type="ECO:0000256" key="5">
    <source>
        <dbReference type="SAM" id="MobiDB-lite"/>
    </source>
</evidence>
<dbReference type="Gene3D" id="2.160.20.10">
    <property type="entry name" value="Single-stranded right-handed beta-helix, Pectin lyase-like"/>
    <property type="match status" value="1"/>
</dbReference>
<dbReference type="PANTHER" id="PTHR31339:SF9">
    <property type="entry name" value="PLASMIN AND FIBRONECTIN-BINDING PROTEIN A"/>
    <property type="match status" value="1"/>
</dbReference>
<dbReference type="InterPro" id="IPR051801">
    <property type="entry name" value="GH28_Enzymes"/>
</dbReference>
<organism evidence="8 9">
    <name type="scientific">Catalinimonas alkaloidigena</name>
    <dbReference type="NCBI Taxonomy" id="1075417"/>
    <lineage>
        <taxon>Bacteria</taxon>
        <taxon>Pseudomonadati</taxon>
        <taxon>Bacteroidota</taxon>
        <taxon>Cytophagia</taxon>
        <taxon>Cytophagales</taxon>
        <taxon>Catalimonadaceae</taxon>
        <taxon>Catalinimonas</taxon>
    </lineage>
</organism>
<dbReference type="OrthoDB" id="9795222at2"/>
<feature type="domain" description="Rhamnogalacturonase A/B/Epimerase-like pectate lyase" evidence="6">
    <location>
        <begin position="273"/>
        <end position="327"/>
    </location>
</feature>
<proteinExistence type="inferred from homology"/>
<dbReference type="InterPro" id="IPR037459">
    <property type="entry name" value="RhgT-like"/>
</dbReference>
<dbReference type="InterPro" id="IPR024535">
    <property type="entry name" value="RHGA/B-epi-like_pectate_lyase"/>
</dbReference>
<dbReference type="CDD" id="cd01821">
    <property type="entry name" value="Rhamnogalacturan_acetylesterase_like"/>
    <property type="match status" value="1"/>
</dbReference>
<dbReference type="SMART" id="SM00710">
    <property type="entry name" value="PbH1"/>
    <property type="match status" value="4"/>
</dbReference>
<feature type="region of interest" description="Disordered" evidence="5">
    <location>
        <begin position="760"/>
        <end position="782"/>
    </location>
</feature>
<dbReference type="InterPro" id="IPR013830">
    <property type="entry name" value="SGNH_hydro"/>
</dbReference>
<dbReference type="EMBL" id="FNFO01000003">
    <property type="protein sequence ID" value="SDK63657.1"/>
    <property type="molecule type" value="Genomic_DNA"/>
</dbReference>
<dbReference type="GO" id="GO:0004650">
    <property type="term" value="F:polygalacturonase activity"/>
    <property type="evidence" value="ECO:0007669"/>
    <property type="project" value="InterPro"/>
</dbReference>
<dbReference type="GO" id="GO:0016788">
    <property type="term" value="F:hydrolase activity, acting on ester bonds"/>
    <property type="evidence" value="ECO:0007669"/>
    <property type="project" value="UniProtKB-ARBA"/>
</dbReference>
<keyword evidence="2 4" id="KW-0378">Hydrolase</keyword>
<dbReference type="AlphaFoldDB" id="A0A1G9DIE3"/>
<dbReference type="Pfam" id="PF00295">
    <property type="entry name" value="Glyco_hydro_28"/>
    <property type="match status" value="1"/>
</dbReference>
<evidence type="ECO:0000313" key="9">
    <source>
        <dbReference type="Proteomes" id="UP000198510"/>
    </source>
</evidence>
<dbReference type="InterPro" id="IPR012334">
    <property type="entry name" value="Pectin_lyas_fold"/>
</dbReference>
<protein>
    <submittedName>
        <fullName evidence="8">DNA sulfur modification protein DndE</fullName>
    </submittedName>
</protein>
<reference evidence="8 9" key="1">
    <citation type="submission" date="2016-10" db="EMBL/GenBank/DDBJ databases">
        <authorList>
            <person name="de Groot N.N."/>
        </authorList>
    </citation>
    <scope>NUCLEOTIDE SEQUENCE [LARGE SCALE GENOMIC DNA]</scope>
    <source>
        <strain evidence="8 9">DSM 25186</strain>
    </source>
</reference>
<dbReference type="RefSeq" id="WP_089681076.1">
    <property type="nucleotide sequence ID" value="NZ_FNFO01000003.1"/>
</dbReference>
<comment type="similarity">
    <text evidence="1 4">Belongs to the glycosyl hydrolase 28 family.</text>
</comment>
<dbReference type="InterPro" id="IPR000743">
    <property type="entry name" value="Glyco_hydro_28"/>
</dbReference>
<sequence length="782" mass="85956">MRQPTLFRLLVAVGLLFSFQLKETQVRIFMIGDSTMANKPLDENPERGWGQLFPTLFDSTVAIQNHAVNGRSTKSFRDEGRWDSVMVQLQPGDWVFIEFGHNDEKSQDPSRYASPKDYQKNLERFIKEAQAKGARPILLTPTVRRKFNANGQLEATHGDYPDAARKAAKKTKVPMIDMTVLTRELVSGLGDEASKRLYLWMPGGVYDRAPDGKQDDTHFSEYGALHMAGLVARELQKQGIPLAEHLKTTAFADLRAYELPLIDEPHFKKDTFDIRQYGAKPDGVTLNTDAINQAIAACSENGGGVVHIPAGLWLTGPLALKSHVNLYAAEGALVQFSDDPADYPLIETNWEGMDAIRNMSPIYGKGLEDVAVTGRGLFDGGGDAWRPVTKGKMTESQWTNLVASGGVVNEAGDTWYRSEQALRASKTTKPGVIAAGYTLENAQEVKDFLRPNMVSLIECKRVLLEGVTFQNSPAWCLHPLLSEHVTLRGLTVRNPWYGKNGDGVDLESTRYVLVEDCTFDVGDDGICLKSGRDEEGRKRGIPTENVIIRNSTVFHAHGGFVVGSEMSGGVRNIYASNCTFVGTDIGIRFKTTRGRGGVVDQVYLTDINMADILGEAILFNMYYAAQDPVALVGENRALPDMKPEPVNDGTPQFKDIFMQNVFCRSAAKAITMRGLAEMNIRNVRLENAVLRADEGATIAETDGLTLKNVQLVPLKEQTAFHIHNSRNLVLENVRVGGMAQRLLSVTGSRTGTIQVVDASGESPLQPNEYGEGVSADVVQSGR</sequence>
<dbReference type="Proteomes" id="UP000198510">
    <property type="component" value="Unassembled WGS sequence"/>
</dbReference>
<dbReference type="InterPro" id="IPR006626">
    <property type="entry name" value="PbH1"/>
</dbReference>
<evidence type="ECO:0000256" key="1">
    <source>
        <dbReference type="ARBA" id="ARBA00008834"/>
    </source>
</evidence>
<feature type="domain" description="SGNH hydrolase-type esterase" evidence="7">
    <location>
        <begin position="31"/>
        <end position="223"/>
    </location>
</feature>
<dbReference type="Pfam" id="PF12708">
    <property type="entry name" value="Pect-lyase_RHGA_epim"/>
    <property type="match status" value="1"/>
</dbReference>
<dbReference type="InterPro" id="IPR036514">
    <property type="entry name" value="SGNH_hydro_sf"/>
</dbReference>
<dbReference type="InterPro" id="IPR011050">
    <property type="entry name" value="Pectin_lyase_fold/virulence"/>
</dbReference>
<evidence type="ECO:0000259" key="6">
    <source>
        <dbReference type="Pfam" id="PF12708"/>
    </source>
</evidence>
<evidence type="ECO:0000313" key="8">
    <source>
        <dbReference type="EMBL" id="SDK63657.1"/>
    </source>
</evidence>
<dbReference type="Gene3D" id="3.40.50.1110">
    <property type="entry name" value="SGNH hydrolase"/>
    <property type="match status" value="1"/>
</dbReference>